<organism evidence="3 4">
    <name type="scientific">Candidatus Nealsonbacteria bacterium CG02_land_8_20_14_3_00_40_11</name>
    <dbReference type="NCBI Taxonomy" id="1974700"/>
    <lineage>
        <taxon>Bacteria</taxon>
        <taxon>Candidatus Nealsoniibacteriota</taxon>
    </lineage>
</organism>
<evidence type="ECO:0000256" key="1">
    <source>
        <dbReference type="ARBA" id="ARBA00008007"/>
    </source>
</evidence>
<dbReference type="SUPFAM" id="SSF53271">
    <property type="entry name" value="PRTase-like"/>
    <property type="match status" value="1"/>
</dbReference>
<comment type="similarity">
    <text evidence="1">Belongs to the ComF/GntX family.</text>
</comment>
<dbReference type="CDD" id="cd06223">
    <property type="entry name" value="PRTases_typeI"/>
    <property type="match status" value="1"/>
</dbReference>
<dbReference type="PANTHER" id="PTHR47505:SF1">
    <property type="entry name" value="DNA UTILIZATION PROTEIN YHGH"/>
    <property type="match status" value="1"/>
</dbReference>
<dbReference type="Pfam" id="PF00156">
    <property type="entry name" value="Pribosyltran"/>
    <property type="match status" value="1"/>
</dbReference>
<dbReference type="InterPro" id="IPR000836">
    <property type="entry name" value="PRTase_dom"/>
</dbReference>
<reference evidence="4" key="1">
    <citation type="submission" date="2017-09" db="EMBL/GenBank/DDBJ databases">
        <title>Depth-based differentiation of microbial function through sediment-hosted aquifers and enrichment of novel symbionts in the deep terrestrial subsurface.</title>
        <authorList>
            <person name="Probst A.J."/>
            <person name="Ladd B."/>
            <person name="Jarett J.K."/>
            <person name="Geller-Mcgrath D.E."/>
            <person name="Sieber C.M.K."/>
            <person name="Emerson J.B."/>
            <person name="Anantharaman K."/>
            <person name="Thomas B.C."/>
            <person name="Malmstrom R."/>
            <person name="Stieglmeier M."/>
            <person name="Klingl A."/>
            <person name="Woyke T."/>
            <person name="Ryan C.M."/>
            <person name="Banfield J.F."/>
        </authorList>
    </citation>
    <scope>NUCLEOTIDE SEQUENCE [LARGE SCALE GENOMIC DNA]</scope>
</reference>
<dbReference type="Proteomes" id="UP000230304">
    <property type="component" value="Unassembled WGS sequence"/>
</dbReference>
<name>A0A2M7D8S2_9BACT</name>
<evidence type="ECO:0000313" key="3">
    <source>
        <dbReference type="EMBL" id="PIV43618.1"/>
    </source>
</evidence>
<gene>
    <name evidence="3" type="ORF">COS26_00320</name>
</gene>
<dbReference type="InterPro" id="IPR051910">
    <property type="entry name" value="ComF/GntX_DNA_util-trans"/>
</dbReference>
<comment type="caution">
    <text evidence="3">The sequence shown here is derived from an EMBL/GenBank/DDBJ whole genome shotgun (WGS) entry which is preliminary data.</text>
</comment>
<feature type="domain" description="Phosphoribosyltransferase" evidence="2">
    <location>
        <begin position="102"/>
        <end position="144"/>
    </location>
</feature>
<dbReference type="Gene3D" id="3.40.50.2020">
    <property type="match status" value="1"/>
</dbReference>
<dbReference type="AlphaFoldDB" id="A0A2M7D8S2"/>
<protein>
    <recommendedName>
        <fullName evidence="2">Phosphoribosyltransferase domain-containing protein</fullName>
    </recommendedName>
</protein>
<evidence type="ECO:0000313" key="4">
    <source>
        <dbReference type="Proteomes" id="UP000230304"/>
    </source>
</evidence>
<sequence>MFFYYTILICKEPCGKKREISFLRFFFLNFVLTAELIRRFGYEPFVKELVKPLSSLIIAHFQLMDNKPDFSGFLIIPVPLGKRRMKWRGFNQAEEIGKGTFSVKNRILDKKILLVDDVYTTGETMAECARILRESGAKEIIGIAIARG</sequence>
<evidence type="ECO:0000259" key="2">
    <source>
        <dbReference type="Pfam" id="PF00156"/>
    </source>
</evidence>
<proteinExistence type="inferred from homology"/>
<dbReference type="EMBL" id="PEUA01000008">
    <property type="protein sequence ID" value="PIV43618.1"/>
    <property type="molecule type" value="Genomic_DNA"/>
</dbReference>
<dbReference type="InterPro" id="IPR029057">
    <property type="entry name" value="PRTase-like"/>
</dbReference>
<accession>A0A2M7D8S2</accession>
<dbReference type="PANTHER" id="PTHR47505">
    <property type="entry name" value="DNA UTILIZATION PROTEIN YHGH"/>
    <property type="match status" value="1"/>
</dbReference>